<organism evidence="1 2">
    <name type="scientific">Leptospira ognonensis</name>
    <dbReference type="NCBI Taxonomy" id="2484945"/>
    <lineage>
        <taxon>Bacteria</taxon>
        <taxon>Pseudomonadati</taxon>
        <taxon>Spirochaetota</taxon>
        <taxon>Spirochaetia</taxon>
        <taxon>Leptospirales</taxon>
        <taxon>Leptospiraceae</taxon>
        <taxon>Leptospira</taxon>
    </lineage>
</organism>
<evidence type="ECO:0000313" key="2">
    <source>
        <dbReference type="Proteomes" id="UP000297693"/>
    </source>
</evidence>
<name>A0A4R9K1K3_9LEPT</name>
<dbReference type="Proteomes" id="UP000297693">
    <property type="component" value="Unassembled WGS sequence"/>
</dbReference>
<dbReference type="AlphaFoldDB" id="A0A4R9K1K3"/>
<protein>
    <submittedName>
        <fullName evidence="1">Uncharacterized protein</fullName>
    </submittedName>
</protein>
<dbReference type="OrthoDB" id="9753752at2"/>
<gene>
    <name evidence="1" type="ORF">EHQ58_10255</name>
</gene>
<accession>A0A4R9K1K3</accession>
<evidence type="ECO:0000313" key="1">
    <source>
        <dbReference type="EMBL" id="TGL58690.1"/>
    </source>
</evidence>
<reference evidence="1" key="1">
    <citation type="journal article" date="2019" name="PLoS Negl. Trop. Dis.">
        <title>Revisiting the worldwide diversity of Leptospira species in the environment.</title>
        <authorList>
            <person name="Vincent A.T."/>
            <person name="Schiettekatte O."/>
            <person name="Bourhy P."/>
            <person name="Veyrier F.J."/>
            <person name="Picardeau M."/>
        </authorList>
    </citation>
    <scope>NUCLEOTIDE SEQUENCE [LARGE SCALE GENOMIC DNA]</scope>
    <source>
        <strain evidence="1">201702476</strain>
    </source>
</reference>
<sequence>MKKDPLTIFSFGYWGWGTEVPTLVKTIDSIEKSRGYTPPVFVDIRMSHAVRAPGFNGNSFQKLLGEKRVINMPELGNRRIVSQRGKRIQIDQPEFAETLLQIAQDASKKNQRIIFFCSCAIPGPEHSPYCHRVTVSGLLLKSGKENKKPLTVVEWPGGDGKIIQAKTDEDTFSKVSRAQKGIPLGKLKSPLNVTAWKALPYSSIIVLNSTKHDHSIHLKTEPTQFVKKQWIVRVEISDIEKASAAKIKALMIKNQKENGYSVRELRNF</sequence>
<keyword evidence="2" id="KW-1185">Reference proteome</keyword>
<proteinExistence type="predicted"/>
<dbReference type="EMBL" id="RQGD01000031">
    <property type="protein sequence ID" value="TGL58690.1"/>
    <property type="molecule type" value="Genomic_DNA"/>
</dbReference>
<dbReference type="RefSeq" id="WP_135623811.1">
    <property type="nucleotide sequence ID" value="NZ_RQGD01000031.1"/>
</dbReference>
<comment type="caution">
    <text evidence="1">The sequence shown here is derived from an EMBL/GenBank/DDBJ whole genome shotgun (WGS) entry which is preliminary data.</text>
</comment>